<dbReference type="RefSeq" id="WP_107142197.1">
    <property type="nucleotide sequence ID" value="NZ_CP028324.1"/>
</dbReference>
<sequence length="133" mass="14321">MSAGPPDPNSTLNPHTQPGGTPRPTVLSLAIREKAALYAAYMPFLKNGGIFVPTQKAYKVGDEIYLILTLMDDATKYPIAGKVVWITPAGAHNNKAQGIGVHFPDDETGQRTRARIEEILGAALRSTRATHTL</sequence>
<organism evidence="3 4">
    <name type="scientific">Pseudoduganella armeniaca</name>
    <dbReference type="NCBI Taxonomy" id="2072590"/>
    <lineage>
        <taxon>Bacteria</taxon>
        <taxon>Pseudomonadati</taxon>
        <taxon>Pseudomonadota</taxon>
        <taxon>Betaproteobacteria</taxon>
        <taxon>Burkholderiales</taxon>
        <taxon>Oxalobacteraceae</taxon>
        <taxon>Telluria group</taxon>
        <taxon>Pseudoduganella</taxon>
    </lineage>
</organism>
<feature type="compositionally biased region" description="Polar residues" evidence="1">
    <location>
        <begin position="9"/>
        <end position="19"/>
    </location>
</feature>
<evidence type="ECO:0000313" key="3">
    <source>
        <dbReference type="EMBL" id="AVR96848.1"/>
    </source>
</evidence>
<reference evidence="3 4" key="1">
    <citation type="submission" date="2018-03" db="EMBL/GenBank/DDBJ databases">
        <title>Massilia armeniaca sp. nov., isolated from desert soil.</title>
        <authorList>
            <person name="Huang H."/>
            <person name="Ren M."/>
        </authorList>
    </citation>
    <scope>NUCLEOTIDE SEQUENCE [LARGE SCALE GENOMIC DNA]</scope>
    <source>
        <strain evidence="3 4">ZMN-3</strain>
    </source>
</reference>
<dbReference type="InterPro" id="IPR009875">
    <property type="entry name" value="PilZ_domain"/>
</dbReference>
<protein>
    <submittedName>
        <fullName evidence="3">Pilus assembly protein PilZ</fullName>
    </submittedName>
</protein>
<feature type="domain" description="PilZ" evidence="2">
    <location>
        <begin position="25"/>
        <end position="117"/>
    </location>
</feature>
<dbReference type="Pfam" id="PF07238">
    <property type="entry name" value="PilZ"/>
    <property type="match status" value="1"/>
</dbReference>
<feature type="region of interest" description="Disordered" evidence="1">
    <location>
        <begin position="1"/>
        <end position="24"/>
    </location>
</feature>
<dbReference type="OrthoDB" id="5296245at2"/>
<proteinExistence type="predicted"/>
<gene>
    <name evidence="3" type="ORF">C9I28_15120</name>
</gene>
<dbReference type="EMBL" id="CP028324">
    <property type="protein sequence ID" value="AVR96848.1"/>
    <property type="molecule type" value="Genomic_DNA"/>
</dbReference>
<evidence type="ECO:0000256" key="1">
    <source>
        <dbReference type="SAM" id="MobiDB-lite"/>
    </source>
</evidence>
<dbReference type="Proteomes" id="UP000240505">
    <property type="component" value="Chromosome"/>
</dbReference>
<accession>A0A2R4CBG5</accession>
<dbReference type="AlphaFoldDB" id="A0A2R4CBG5"/>
<evidence type="ECO:0000259" key="2">
    <source>
        <dbReference type="Pfam" id="PF07238"/>
    </source>
</evidence>
<dbReference type="GO" id="GO:0035438">
    <property type="term" value="F:cyclic-di-GMP binding"/>
    <property type="evidence" value="ECO:0007669"/>
    <property type="project" value="InterPro"/>
</dbReference>
<name>A0A2R4CBG5_9BURK</name>
<evidence type="ECO:0000313" key="4">
    <source>
        <dbReference type="Proteomes" id="UP000240505"/>
    </source>
</evidence>
<dbReference type="KEGG" id="masz:C9I28_15120"/>
<keyword evidence="4" id="KW-1185">Reference proteome</keyword>
<dbReference type="Gene3D" id="2.40.10.220">
    <property type="entry name" value="predicted glycosyltransferase like domains"/>
    <property type="match status" value="1"/>
</dbReference>